<dbReference type="Proteomes" id="UP000064893">
    <property type="component" value="Chromosome"/>
</dbReference>
<dbReference type="OrthoDB" id="981942at2"/>
<dbReference type="RefSeq" id="WP_057952324.1">
    <property type="nucleotide sequence ID" value="NZ_CP013118.1"/>
</dbReference>
<dbReference type="EMBL" id="CP013118">
    <property type="protein sequence ID" value="ALO14809.1"/>
    <property type="molecule type" value="Genomic_DNA"/>
</dbReference>
<dbReference type="AlphaFoldDB" id="A0A0S2HXI5"/>
<evidence type="ECO:0000313" key="2">
    <source>
        <dbReference type="Proteomes" id="UP000064893"/>
    </source>
</evidence>
<protein>
    <submittedName>
        <fullName evidence="1">Uncharacterized protein</fullName>
    </submittedName>
</protein>
<reference evidence="1 2" key="1">
    <citation type="submission" date="2015-11" db="EMBL/GenBank/DDBJ databases">
        <title>Description and complete genome sequence of a novel strain predominating in hypersaline microbial mats and representing a new family of the Bacteriodetes phylum.</title>
        <authorList>
            <person name="Spring S."/>
            <person name="Bunk B."/>
            <person name="Sproer C."/>
            <person name="Klenk H.-P."/>
        </authorList>
    </citation>
    <scope>NUCLEOTIDE SEQUENCE [LARGE SCALE GENOMIC DNA]</scope>
    <source>
        <strain evidence="1 2">L21-Spi-D4</strain>
    </source>
</reference>
<gene>
    <name evidence="1" type="ORF">L21SP5_01150</name>
</gene>
<sequence length="298" mass="33879">MPSIHQIIHAGKEFPISYQKRKQHTGDYYFYENSYNSGIRKWNRNLKKSYRKFMVTQGSYVPQPDASIEIEAILNFWATYEADTEFELLQQNNSENYWAHPLAIHKPIAANGLPGSQYTNPYIFGERFQCIAPYQNNLTKLLPGDIVLFGSEFGGIGDVAFYLDTLLVIHDIIKINGSEFDKNFQQVVIAPLKKQENASTNYVHTGLTFANRELAGGCFSFVPCRESGRHPAGFGRPVIKNTTINKYLRNPGAYTGSKSTHIESIEKTQHLWQLIAHEVLKQGFYLGVGIESVKTMNR</sequence>
<evidence type="ECO:0000313" key="1">
    <source>
        <dbReference type="EMBL" id="ALO14809.1"/>
    </source>
</evidence>
<proteinExistence type="predicted"/>
<dbReference type="KEGG" id="blq:L21SP5_01150"/>
<dbReference type="STRING" id="1307839.L21SP5_01150"/>
<keyword evidence="2" id="KW-1185">Reference proteome</keyword>
<organism evidence="1 2">
    <name type="scientific">Salinivirga cyanobacteriivorans</name>
    <dbReference type="NCBI Taxonomy" id="1307839"/>
    <lineage>
        <taxon>Bacteria</taxon>
        <taxon>Pseudomonadati</taxon>
        <taxon>Bacteroidota</taxon>
        <taxon>Bacteroidia</taxon>
        <taxon>Bacteroidales</taxon>
        <taxon>Salinivirgaceae</taxon>
        <taxon>Salinivirga</taxon>
    </lineage>
</organism>
<accession>A0A0S2HXI5</accession>
<name>A0A0S2HXI5_9BACT</name>